<evidence type="ECO:0000313" key="2">
    <source>
        <dbReference type="EMBL" id="JAH35377.1"/>
    </source>
</evidence>
<dbReference type="EMBL" id="GBXM01073200">
    <property type="protein sequence ID" value="JAH35377.1"/>
    <property type="molecule type" value="Transcribed_RNA"/>
</dbReference>
<evidence type="ECO:0000256" key="1">
    <source>
        <dbReference type="SAM" id="MobiDB-lite"/>
    </source>
</evidence>
<dbReference type="AlphaFoldDB" id="A0A0E9S2F7"/>
<organism evidence="2">
    <name type="scientific">Anguilla anguilla</name>
    <name type="common">European freshwater eel</name>
    <name type="synonym">Muraena anguilla</name>
    <dbReference type="NCBI Taxonomy" id="7936"/>
    <lineage>
        <taxon>Eukaryota</taxon>
        <taxon>Metazoa</taxon>
        <taxon>Chordata</taxon>
        <taxon>Craniata</taxon>
        <taxon>Vertebrata</taxon>
        <taxon>Euteleostomi</taxon>
        <taxon>Actinopterygii</taxon>
        <taxon>Neopterygii</taxon>
        <taxon>Teleostei</taxon>
        <taxon>Anguilliformes</taxon>
        <taxon>Anguillidae</taxon>
        <taxon>Anguilla</taxon>
    </lineage>
</organism>
<reference evidence="2" key="2">
    <citation type="journal article" date="2015" name="Fish Shellfish Immunol.">
        <title>Early steps in the European eel (Anguilla anguilla)-Vibrio vulnificus interaction in the gills: Role of the RtxA13 toxin.</title>
        <authorList>
            <person name="Callol A."/>
            <person name="Pajuelo D."/>
            <person name="Ebbesson L."/>
            <person name="Teles M."/>
            <person name="MacKenzie S."/>
            <person name="Amaro C."/>
        </authorList>
    </citation>
    <scope>NUCLEOTIDE SEQUENCE</scope>
</reference>
<name>A0A0E9S2F7_ANGAN</name>
<feature type="region of interest" description="Disordered" evidence="1">
    <location>
        <begin position="22"/>
        <end position="68"/>
    </location>
</feature>
<proteinExistence type="predicted"/>
<reference evidence="2" key="1">
    <citation type="submission" date="2014-11" db="EMBL/GenBank/DDBJ databases">
        <authorList>
            <person name="Amaro Gonzalez C."/>
        </authorList>
    </citation>
    <scope>NUCLEOTIDE SEQUENCE</scope>
</reference>
<accession>A0A0E9S2F7</accession>
<sequence length="68" mass="7598">MLPFQPVIQVQKYRRNCRMRSSHLGGEGLTERPFRDGLNSASASGSIVPQRPALSHPLISETKQSYKS</sequence>
<protein>
    <submittedName>
        <fullName evidence="2">Uncharacterized protein</fullName>
    </submittedName>
</protein>